<proteinExistence type="predicted"/>
<evidence type="ECO:0000313" key="2">
    <source>
        <dbReference type="EMBL" id="PXF44471.1"/>
    </source>
</evidence>
<comment type="caution">
    <text evidence="2">The sequence shown here is derived from an EMBL/GenBank/DDBJ whole genome shotgun (WGS) entry which is preliminary data.</text>
</comment>
<sequence>MYTAQRVLNAPTARFDDAVSNQDSTITRKDAVENVGPDSGMFPRHWTPAAGFANRVTEAGLGRPDQAGSADPHAEEILQRH</sequence>
<feature type="region of interest" description="Disordered" evidence="1">
    <location>
        <begin position="58"/>
        <end position="81"/>
    </location>
</feature>
<protein>
    <submittedName>
        <fullName evidence="2">Uncharacterized protein</fullName>
    </submittedName>
</protein>
<evidence type="ECO:0000313" key="3">
    <source>
        <dbReference type="Proteomes" id="UP000247409"/>
    </source>
</evidence>
<name>A0A2V3IQS8_9FLOR</name>
<evidence type="ECO:0000256" key="1">
    <source>
        <dbReference type="SAM" id="MobiDB-lite"/>
    </source>
</evidence>
<dbReference type="EMBL" id="NBIV01000090">
    <property type="protein sequence ID" value="PXF44471.1"/>
    <property type="molecule type" value="Genomic_DNA"/>
</dbReference>
<reference evidence="2 3" key="1">
    <citation type="journal article" date="2018" name="Mol. Biol. Evol.">
        <title>Analysis of the draft genome of the red seaweed Gracilariopsis chorda provides insights into genome size evolution in Rhodophyta.</title>
        <authorList>
            <person name="Lee J."/>
            <person name="Yang E.C."/>
            <person name="Graf L."/>
            <person name="Yang J.H."/>
            <person name="Qiu H."/>
            <person name="Zel Zion U."/>
            <person name="Chan C.X."/>
            <person name="Stephens T.G."/>
            <person name="Weber A.P.M."/>
            <person name="Boo G.H."/>
            <person name="Boo S.M."/>
            <person name="Kim K.M."/>
            <person name="Shin Y."/>
            <person name="Jung M."/>
            <person name="Lee S.J."/>
            <person name="Yim H.S."/>
            <person name="Lee J.H."/>
            <person name="Bhattacharya D."/>
            <person name="Yoon H.S."/>
        </authorList>
    </citation>
    <scope>NUCLEOTIDE SEQUENCE [LARGE SCALE GENOMIC DNA]</scope>
    <source>
        <strain evidence="2 3">SKKU-2015</strain>
        <tissue evidence="2">Whole body</tissue>
    </source>
</reference>
<accession>A0A2V3IQS8</accession>
<gene>
    <name evidence="2" type="ORF">BWQ96_05799</name>
</gene>
<dbReference type="Proteomes" id="UP000247409">
    <property type="component" value="Unassembled WGS sequence"/>
</dbReference>
<organism evidence="2 3">
    <name type="scientific">Gracilariopsis chorda</name>
    <dbReference type="NCBI Taxonomy" id="448386"/>
    <lineage>
        <taxon>Eukaryota</taxon>
        <taxon>Rhodophyta</taxon>
        <taxon>Florideophyceae</taxon>
        <taxon>Rhodymeniophycidae</taxon>
        <taxon>Gracilariales</taxon>
        <taxon>Gracilariaceae</taxon>
        <taxon>Gracilariopsis</taxon>
    </lineage>
</organism>
<keyword evidence="3" id="KW-1185">Reference proteome</keyword>
<feature type="compositionally biased region" description="Basic and acidic residues" evidence="1">
    <location>
        <begin position="72"/>
        <end position="81"/>
    </location>
</feature>
<dbReference type="AlphaFoldDB" id="A0A2V3IQS8"/>